<feature type="compositionally biased region" description="Polar residues" evidence="10">
    <location>
        <begin position="1115"/>
        <end position="1129"/>
    </location>
</feature>
<comment type="caution">
    <text evidence="13">The sequence shown here is derived from an EMBL/GenBank/DDBJ whole genome shotgun (WGS) entry which is preliminary data.</text>
</comment>
<feature type="chain" id="PRO_5004243534" description="non-specific serine/threonine protein kinase" evidence="11">
    <location>
        <begin position="27"/>
        <end position="1142"/>
    </location>
</feature>
<feature type="domain" description="Protein kinase" evidence="12">
    <location>
        <begin position="9"/>
        <end position="268"/>
    </location>
</feature>
<sequence length="1142" mass="130904">MLGLRLLHSLQLQLLWLASFMRICELARNKETGVLAAAKQIETKSEEELEDYMVEIDILAKCDHRYIVKLLDAFYYDNTLWIMIEFCPGGAVDAIMLELDRGLTEPQIKVVCRQMLEALTYLHSMKIIHRDLKAGNILLMLDGDIKLADFGVSAKNNKTLQRRDSFIGTPYWMAPEVVMCETMKDAPYDYKADIWSLGITLIELAQIEPPHHELNPMRVLLKIAKSDPPALEQQHKWSQDFKDFLKKALDKNPETRPSAVQLLQHPFVRSVTSNRPLRELVAEAKAEVMEEIEDNREEGEEDDAVELAGVTKPGSFLKIYESFPSSINQQKTRDQSAVERVPSTFCDSKQRTETGILAFIHTHVVKYRFCLQLHLHCLTKIEANDSNFVSPRCGNTPKGEELKLQCSVKFYQVAAVLSVNTVDPHQLQNNTPGQDFKQDRQHSCQISRKGTIPEEPDEFGRRQSHHTHALHRDTHAFGQEGDCIRYANKRVPKLKHGSPCSLTKTQSPFKTLRTFGGHGSRSKQDLNQDVRLGFRHRRWEKHTHSGGRKGTFLGFTSKKLKTSCTINNKNLLYSFNCYVHNKIKVLGTPETEQPPSLPKSEVGEEQVHIIIDSKDPDVPKTQVTPKESSGAVAGTLKTQSPPDSPAPTPSPSSDTTPVSTPRAGQNGSLTKGLPERMSMGPAETSSSYINGGIFSKRSSYASSMASESMDLSINKESMSVSPRNFSRKTLKKTRKFVIDGVEAKKKHYDIELENLEKQQKQTIEKMEADHHVKLKEETKRIKAEQERAHHKFQDQMKNKKKEVKQIVDKLPRSQRKDTLKLKMNEFQEKKLEEEKKFLSDQKTYLDTTLLKIISSNKREIAEMERDCLDKKHHLIRDRESTIWGMEEKNLHERHQLLKQQLKDQFFLQRHQLVKKHEKVELDHMQCYNQRMIENLKSRQQQERSRLPKIQRGEAKTRLAIFKKSIRINSTFSSSEERERIKQFSLQEEKRQKTERQLQQQKHENQMRELIGQCEGNIRGAAAAPERKVSSADGERDSEVEDYGRKTQPDDERMEGSPETQEEAPRRRASPEEKGAGGLFQNERVRRICEPEFSQQALQVCALPRRFQHIGGKITRSPSHLQPDTANPPQMSADEGSALFVLL</sequence>
<dbReference type="GO" id="GO:0004674">
    <property type="term" value="F:protein serine/threonine kinase activity"/>
    <property type="evidence" value="ECO:0007669"/>
    <property type="project" value="UniProtKB-KW"/>
</dbReference>
<feature type="compositionally biased region" description="Basic and acidic residues" evidence="10">
    <location>
        <begin position="1024"/>
        <end position="1055"/>
    </location>
</feature>
<dbReference type="InterPro" id="IPR008271">
    <property type="entry name" value="Ser/Thr_kinase_AS"/>
</dbReference>
<reference evidence="13" key="2">
    <citation type="submission" date="2004-02" db="EMBL/GenBank/DDBJ databases">
        <authorList>
            <consortium name="Genoscope"/>
            <consortium name="Whitehead Institute Centre for Genome Research"/>
        </authorList>
    </citation>
    <scope>NUCLEOTIDE SEQUENCE</scope>
</reference>
<dbReference type="KEGG" id="tng:GSTEN00026650G001"/>
<feature type="compositionally biased region" description="Low complexity" evidence="10">
    <location>
        <begin position="651"/>
        <end position="661"/>
    </location>
</feature>
<dbReference type="AlphaFoldDB" id="Q4RZ52"/>
<keyword evidence="11" id="KW-0732">Signal</keyword>
<evidence type="ECO:0000256" key="1">
    <source>
        <dbReference type="ARBA" id="ARBA00008874"/>
    </source>
</evidence>
<evidence type="ECO:0000256" key="3">
    <source>
        <dbReference type="ARBA" id="ARBA00022527"/>
    </source>
</evidence>
<feature type="region of interest" description="Disordered" evidence="10">
    <location>
        <begin position="1113"/>
        <end position="1135"/>
    </location>
</feature>
<comment type="similarity">
    <text evidence="1">Belongs to the protein kinase superfamily. STE Ser/Thr protein kinase family. STE20 subfamily.</text>
</comment>
<dbReference type="InterPro" id="IPR011009">
    <property type="entry name" value="Kinase-like_dom_sf"/>
</dbReference>
<evidence type="ECO:0000256" key="5">
    <source>
        <dbReference type="ARBA" id="ARBA00022679"/>
    </source>
</evidence>
<dbReference type="SUPFAM" id="SSF56112">
    <property type="entry name" value="Protein kinase-like (PK-like)"/>
    <property type="match status" value="1"/>
</dbReference>
<evidence type="ECO:0000256" key="4">
    <source>
        <dbReference type="ARBA" id="ARBA00022553"/>
    </source>
</evidence>
<keyword evidence="4" id="KW-0597">Phosphoprotein</keyword>
<keyword evidence="9" id="KW-0175">Coiled coil</keyword>
<evidence type="ECO:0000256" key="9">
    <source>
        <dbReference type="SAM" id="Coils"/>
    </source>
</evidence>
<comment type="catalytic activity">
    <reaction evidence="8">
        <text>L-seryl-[protein] + ATP = O-phospho-L-seryl-[protein] + ADP + H(+)</text>
        <dbReference type="Rhea" id="RHEA:17989"/>
        <dbReference type="Rhea" id="RHEA-COMP:9863"/>
        <dbReference type="Rhea" id="RHEA-COMP:11604"/>
        <dbReference type="ChEBI" id="CHEBI:15378"/>
        <dbReference type="ChEBI" id="CHEBI:29999"/>
        <dbReference type="ChEBI" id="CHEBI:30616"/>
        <dbReference type="ChEBI" id="CHEBI:83421"/>
        <dbReference type="ChEBI" id="CHEBI:456216"/>
        <dbReference type="EC" id="2.7.11.1"/>
    </reaction>
</comment>
<proteinExistence type="inferred from homology"/>
<dbReference type="FunFam" id="1.10.510.10:FF:000081">
    <property type="entry name" value="STE20-like serine/threonine-protein kinase"/>
    <property type="match status" value="1"/>
</dbReference>
<dbReference type="Pfam" id="PF12474">
    <property type="entry name" value="PKK"/>
    <property type="match status" value="2"/>
</dbReference>
<dbReference type="PANTHER" id="PTHR46538">
    <property type="entry name" value="PROTEIN KINASE DOMAIN-CONTAINING PROTEIN"/>
    <property type="match status" value="1"/>
</dbReference>
<keyword evidence="6" id="KW-0418">Kinase</keyword>
<evidence type="ECO:0000313" key="13">
    <source>
        <dbReference type="EMBL" id="CAG06330.1"/>
    </source>
</evidence>
<evidence type="ECO:0000256" key="11">
    <source>
        <dbReference type="SAM" id="SignalP"/>
    </source>
</evidence>
<organism evidence="13">
    <name type="scientific">Tetraodon nigroviridis</name>
    <name type="common">Spotted green pufferfish</name>
    <name type="synonym">Chelonodon nigroviridis</name>
    <dbReference type="NCBI Taxonomy" id="99883"/>
    <lineage>
        <taxon>Eukaryota</taxon>
        <taxon>Metazoa</taxon>
        <taxon>Chordata</taxon>
        <taxon>Craniata</taxon>
        <taxon>Vertebrata</taxon>
        <taxon>Euteleostomi</taxon>
        <taxon>Actinopterygii</taxon>
        <taxon>Neopterygii</taxon>
        <taxon>Teleostei</taxon>
        <taxon>Neoteleostei</taxon>
        <taxon>Acanthomorphata</taxon>
        <taxon>Eupercaria</taxon>
        <taxon>Tetraodontiformes</taxon>
        <taxon>Tetradontoidea</taxon>
        <taxon>Tetraodontidae</taxon>
        <taxon>Tetraodon</taxon>
    </lineage>
</organism>
<evidence type="ECO:0000259" key="12">
    <source>
        <dbReference type="PROSITE" id="PS50011"/>
    </source>
</evidence>
<evidence type="ECO:0000256" key="10">
    <source>
        <dbReference type="SAM" id="MobiDB-lite"/>
    </source>
</evidence>
<dbReference type="SMART" id="SM00220">
    <property type="entry name" value="S_TKc"/>
    <property type="match status" value="1"/>
</dbReference>
<dbReference type="GO" id="GO:0005524">
    <property type="term" value="F:ATP binding"/>
    <property type="evidence" value="ECO:0007669"/>
    <property type="project" value="InterPro"/>
</dbReference>
<evidence type="ECO:0000256" key="7">
    <source>
        <dbReference type="ARBA" id="ARBA00047899"/>
    </source>
</evidence>
<dbReference type="OrthoDB" id="10027016at2759"/>
<feature type="region of interest" description="Disordered" evidence="10">
    <location>
        <begin position="610"/>
        <end position="690"/>
    </location>
</feature>
<evidence type="ECO:0000256" key="8">
    <source>
        <dbReference type="ARBA" id="ARBA00048679"/>
    </source>
</evidence>
<keyword evidence="3" id="KW-0723">Serine/threonine-protein kinase</keyword>
<dbReference type="InterPro" id="IPR000719">
    <property type="entry name" value="Prot_kinase_dom"/>
</dbReference>
<evidence type="ECO:0000256" key="2">
    <source>
        <dbReference type="ARBA" id="ARBA00012513"/>
    </source>
</evidence>
<feature type="region of interest" description="Disordered" evidence="10">
    <location>
        <begin position="1020"/>
        <end position="1078"/>
    </location>
</feature>
<dbReference type="PROSITE" id="PS00108">
    <property type="entry name" value="PROTEIN_KINASE_ST"/>
    <property type="match status" value="1"/>
</dbReference>
<feature type="region of interest" description="Disordered" evidence="10">
    <location>
        <begin position="983"/>
        <end position="1004"/>
    </location>
</feature>
<dbReference type="Pfam" id="PF00069">
    <property type="entry name" value="Pkinase"/>
    <property type="match status" value="1"/>
</dbReference>
<dbReference type="PROSITE" id="PS50011">
    <property type="entry name" value="PROTEIN_KINASE_DOM"/>
    <property type="match status" value="1"/>
</dbReference>
<comment type="catalytic activity">
    <reaction evidence="7">
        <text>L-threonyl-[protein] + ATP = O-phospho-L-threonyl-[protein] + ADP + H(+)</text>
        <dbReference type="Rhea" id="RHEA:46608"/>
        <dbReference type="Rhea" id="RHEA-COMP:11060"/>
        <dbReference type="Rhea" id="RHEA-COMP:11605"/>
        <dbReference type="ChEBI" id="CHEBI:15378"/>
        <dbReference type="ChEBI" id="CHEBI:30013"/>
        <dbReference type="ChEBI" id="CHEBI:30616"/>
        <dbReference type="ChEBI" id="CHEBI:61977"/>
        <dbReference type="ChEBI" id="CHEBI:456216"/>
        <dbReference type="EC" id="2.7.11.1"/>
    </reaction>
</comment>
<dbReference type="InterPro" id="IPR022165">
    <property type="entry name" value="PKK"/>
</dbReference>
<dbReference type="Gene3D" id="3.30.200.20">
    <property type="entry name" value="Phosphorylase Kinase, domain 1"/>
    <property type="match status" value="1"/>
</dbReference>
<name>Q4RZ52_TETNG</name>
<keyword evidence="5" id="KW-0808">Transferase</keyword>
<dbReference type="PANTHER" id="PTHR46538:SF2">
    <property type="entry name" value="NON-SPECIFIC SERINE_THREONINE PROTEIN KINASE"/>
    <property type="match status" value="1"/>
</dbReference>
<protein>
    <recommendedName>
        <fullName evidence="2">non-specific serine/threonine protein kinase</fullName>
        <ecNumber evidence="2">2.7.11.1</ecNumber>
    </recommendedName>
</protein>
<feature type="signal peptide" evidence="11">
    <location>
        <begin position="1"/>
        <end position="26"/>
    </location>
</feature>
<dbReference type="EMBL" id="CAAE01014966">
    <property type="protein sequence ID" value="CAG06330.1"/>
    <property type="molecule type" value="Genomic_DNA"/>
</dbReference>
<dbReference type="EC" id="2.7.11.1" evidence="2"/>
<evidence type="ECO:0000256" key="6">
    <source>
        <dbReference type="ARBA" id="ARBA00022777"/>
    </source>
</evidence>
<gene>
    <name evidence="13" type="ORF">GSTENG00026650001</name>
</gene>
<feature type="region of interest" description="Disordered" evidence="10">
    <location>
        <begin position="429"/>
        <end position="459"/>
    </location>
</feature>
<feature type="coiled-coil region" evidence="9">
    <location>
        <begin position="738"/>
        <end position="836"/>
    </location>
</feature>
<feature type="compositionally biased region" description="Basic and acidic residues" evidence="10">
    <location>
        <begin position="1062"/>
        <end position="1074"/>
    </location>
</feature>
<reference evidence="13" key="1">
    <citation type="journal article" date="2004" name="Nature">
        <title>Genome duplication in the teleost fish Tetraodon nigroviridis reveals the early vertebrate proto-karyotype.</title>
        <authorList>
            <person name="Jaillon O."/>
            <person name="Aury J.-M."/>
            <person name="Brunet F."/>
            <person name="Petit J.-L."/>
            <person name="Stange-Thomann N."/>
            <person name="Mauceli E."/>
            <person name="Bouneau L."/>
            <person name="Fischer C."/>
            <person name="Ozouf-Costaz C."/>
            <person name="Bernot A."/>
            <person name="Nicaud S."/>
            <person name="Jaffe D."/>
            <person name="Fisher S."/>
            <person name="Lutfalla G."/>
            <person name="Dossat C."/>
            <person name="Segurens B."/>
            <person name="Dasilva C."/>
            <person name="Salanoubat M."/>
            <person name="Levy M."/>
            <person name="Boudet N."/>
            <person name="Castellano S."/>
            <person name="Anthouard V."/>
            <person name="Jubin C."/>
            <person name="Castelli V."/>
            <person name="Katinka M."/>
            <person name="Vacherie B."/>
            <person name="Biemont C."/>
            <person name="Skalli Z."/>
            <person name="Cattolico L."/>
            <person name="Poulain J."/>
            <person name="De Berardinis V."/>
            <person name="Cruaud C."/>
            <person name="Duprat S."/>
            <person name="Brottier P."/>
            <person name="Coutanceau J.-P."/>
            <person name="Gouzy J."/>
            <person name="Parra G."/>
            <person name="Lardier G."/>
            <person name="Chapple C."/>
            <person name="McKernan K.J."/>
            <person name="McEwan P."/>
            <person name="Bosak S."/>
            <person name="Kellis M."/>
            <person name="Volff J.-N."/>
            <person name="Guigo R."/>
            <person name="Zody M.C."/>
            <person name="Mesirov J."/>
            <person name="Lindblad-Toh K."/>
            <person name="Birren B."/>
            <person name="Nusbaum C."/>
            <person name="Kahn D."/>
            <person name="Robinson-Rechavi M."/>
            <person name="Laudet V."/>
            <person name="Schachter V."/>
            <person name="Quetier F."/>
            <person name="Saurin W."/>
            <person name="Scarpelli C."/>
            <person name="Wincker P."/>
            <person name="Lander E.S."/>
            <person name="Weissenbach J."/>
            <person name="Roest Crollius H."/>
        </authorList>
    </citation>
    <scope>NUCLEOTIDE SEQUENCE [LARGE SCALE GENOMIC DNA]</scope>
</reference>
<dbReference type="InterPro" id="IPR051585">
    <property type="entry name" value="STE20_Ser/Thr_Kinases"/>
</dbReference>
<dbReference type="Gene3D" id="1.10.510.10">
    <property type="entry name" value="Transferase(Phosphotransferase) domain 1"/>
    <property type="match status" value="1"/>
</dbReference>
<accession>Q4RZ52</accession>